<evidence type="ECO:0000256" key="5">
    <source>
        <dbReference type="ARBA" id="ARBA00022679"/>
    </source>
</evidence>
<reference evidence="12 13" key="1">
    <citation type="submission" date="2024-02" db="EMBL/GenBank/DDBJ databases">
        <authorList>
            <person name="Chen Y."/>
            <person name="Shah S."/>
            <person name="Dougan E. K."/>
            <person name="Thang M."/>
            <person name="Chan C."/>
        </authorList>
    </citation>
    <scope>NUCLEOTIDE SEQUENCE [LARGE SCALE GENOMIC DNA]</scope>
</reference>
<comment type="cofactor">
    <cofactor evidence="1">
        <name>Mn(2+)</name>
        <dbReference type="ChEBI" id="CHEBI:29035"/>
    </cofactor>
</comment>
<dbReference type="SUPFAM" id="SSF81631">
    <property type="entry name" value="PAP/OAS1 substrate-binding domain"/>
    <property type="match status" value="1"/>
</dbReference>
<feature type="domain" description="Poly(A) RNA polymerase mitochondrial-like central palm" evidence="11">
    <location>
        <begin position="571"/>
        <end position="707"/>
    </location>
</feature>
<evidence type="ECO:0000256" key="8">
    <source>
        <dbReference type="SAM" id="MobiDB-lite"/>
    </source>
</evidence>
<proteinExistence type="predicted"/>
<feature type="compositionally biased region" description="Acidic residues" evidence="8">
    <location>
        <begin position="491"/>
        <end position="507"/>
    </location>
</feature>
<organism evidence="12 13">
    <name type="scientific">Durusdinium trenchii</name>
    <dbReference type="NCBI Taxonomy" id="1381693"/>
    <lineage>
        <taxon>Eukaryota</taxon>
        <taxon>Sar</taxon>
        <taxon>Alveolata</taxon>
        <taxon>Dinophyceae</taxon>
        <taxon>Suessiales</taxon>
        <taxon>Symbiodiniaceae</taxon>
        <taxon>Durusdinium</taxon>
    </lineage>
</organism>
<evidence type="ECO:0000256" key="1">
    <source>
        <dbReference type="ARBA" id="ARBA00001936"/>
    </source>
</evidence>
<comment type="subcellular location">
    <subcellularLocation>
        <location evidence="3">Cytoplasm</location>
    </subcellularLocation>
</comment>
<keyword evidence="6" id="KW-0479">Metal-binding</keyword>
<dbReference type="Proteomes" id="UP001642484">
    <property type="component" value="Unassembled WGS sequence"/>
</dbReference>
<evidence type="ECO:0000256" key="9">
    <source>
        <dbReference type="SAM" id="SignalP"/>
    </source>
</evidence>
<name>A0ABP0IP53_9DINO</name>
<protein>
    <submittedName>
        <fullName evidence="12">Uncharacterized protein</fullName>
    </submittedName>
</protein>
<evidence type="ECO:0000256" key="6">
    <source>
        <dbReference type="ARBA" id="ARBA00022723"/>
    </source>
</evidence>
<evidence type="ECO:0000256" key="3">
    <source>
        <dbReference type="ARBA" id="ARBA00004496"/>
    </source>
</evidence>
<comment type="cofactor">
    <cofactor evidence="2">
        <name>Mg(2+)</name>
        <dbReference type="ChEBI" id="CHEBI:18420"/>
    </cofactor>
</comment>
<feature type="signal peptide" evidence="9">
    <location>
        <begin position="1"/>
        <end position="21"/>
    </location>
</feature>
<dbReference type="PANTHER" id="PTHR12271">
    <property type="entry name" value="POLY A POLYMERASE CID PAP -RELATED"/>
    <property type="match status" value="1"/>
</dbReference>
<evidence type="ECO:0000256" key="2">
    <source>
        <dbReference type="ARBA" id="ARBA00001946"/>
    </source>
</evidence>
<keyword evidence="13" id="KW-1185">Reference proteome</keyword>
<evidence type="ECO:0000313" key="12">
    <source>
        <dbReference type="EMBL" id="CAK9004380.1"/>
    </source>
</evidence>
<keyword evidence="9" id="KW-0732">Signal</keyword>
<dbReference type="InterPro" id="IPR043519">
    <property type="entry name" value="NT_sf"/>
</dbReference>
<gene>
    <name evidence="12" type="ORF">CCMP2556_LOCUS7661</name>
</gene>
<dbReference type="PROSITE" id="PS51257">
    <property type="entry name" value="PROKAR_LIPOPROTEIN"/>
    <property type="match status" value="1"/>
</dbReference>
<dbReference type="SUPFAM" id="SSF81301">
    <property type="entry name" value="Nucleotidyltransferase"/>
    <property type="match status" value="1"/>
</dbReference>
<feature type="chain" id="PRO_5047519264" evidence="9">
    <location>
        <begin position="22"/>
        <end position="918"/>
    </location>
</feature>
<sequence length="918" mass="102928">MRAARSGVLVCAGLACLLGHAFLPGLTSNCSRVARRATEKREITKVEICIHRDCKRRGGGAKLKKVFEDLAEGTNIEVGEYDCFDECPFGPNVRTLSGPDDDFGRVLNKVKGKKMVAEILGVELFWPTNFIDPSRDKTCIFHAFEVQKYHVGIDSDIFDERLLHLLEIGRDCVDIELVRWALRLQPDVDLHALLQSRKHVCGGSNAKTGLVRPLGVPSVRPRSPLRDHVDLLALSRLIADLLDIYIANGNKHVSYWQLHDQLAWDGDDYRCLREHFTLPRLLACFSLFDHNFGGQQCALSKRNYAVWGAERVVKGTLQKWQNDIAEPLAPMEFQDPSVRGPLQEGRFLSFVDVIRQLRWTAEFAPHVGEMLEWAWQTPGLELGIRLSSASFACRDVRWEDKDRSEKGALHALADHLETKPGLSEHIAALRSSVHWRDYGLGPLEKFVRKYTAWFQVSGDRITLCHKSWKGDSNHTEAHAAGLPLPKKGTNEDSDIDDSSDMEGEEPEVSCASEKWPSYQRPPRPFTAVEGHCYHEICQKQALLAPGPELGLPNDIVLPHLRGDAMLFKEIGEQMERFMERWGPRTQDLEQRWCVFSDIQRALALNLRLTWPKLEVSLFGTSASGLARRDSDLDLLLDLDGAGNRELPRSNVPSILSQCEEALGRAGAEELQGIPNARIPIVRGKIHGIRFDLSLGTTCGLWNTAFLRECLKDDPGRVMALCSCVSSWSKMRGVNDSPNGLLSTYSVLLMVIFYLQIRGHLPRPPADFSKLKLDDAPYAPPVSSLSHEELGRTLVDFFTFICSFRWDCWIASVRCATALPRSSKGRAWRVAPLCVEDPFETHLNTCRRVNPRARRQILGAFQAALRSLLQGEGLQAILGPMALESSAAEISTFDELRTAVARNIGKNAPCCRSRSHMIT</sequence>
<dbReference type="InterPro" id="IPR002058">
    <property type="entry name" value="PAP_assoc"/>
</dbReference>
<evidence type="ECO:0000256" key="7">
    <source>
        <dbReference type="ARBA" id="ARBA00022842"/>
    </source>
</evidence>
<dbReference type="Gene3D" id="1.10.1410.10">
    <property type="match status" value="1"/>
</dbReference>
<evidence type="ECO:0000256" key="4">
    <source>
        <dbReference type="ARBA" id="ARBA00022490"/>
    </source>
</evidence>
<evidence type="ECO:0000259" key="10">
    <source>
        <dbReference type="Pfam" id="PF03828"/>
    </source>
</evidence>
<accession>A0ABP0IP53</accession>
<comment type="caution">
    <text evidence="12">The sequence shown here is derived from an EMBL/GenBank/DDBJ whole genome shotgun (WGS) entry which is preliminary data.</text>
</comment>
<dbReference type="InterPro" id="IPR054708">
    <property type="entry name" value="MTPAP-like_central"/>
</dbReference>
<keyword evidence="5" id="KW-0808">Transferase</keyword>
<dbReference type="Pfam" id="PF22600">
    <property type="entry name" value="MTPAP-like_central"/>
    <property type="match status" value="1"/>
</dbReference>
<evidence type="ECO:0000259" key="11">
    <source>
        <dbReference type="Pfam" id="PF22600"/>
    </source>
</evidence>
<keyword evidence="7" id="KW-0460">Magnesium</keyword>
<feature type="region of interest" description="Disordered" evidence="8">
    <location>
        <begin position="474"/>
        <end position="516"/>
    </location>
</feature>
<dbReference type="EMBL" id="CAXAMN010003370">
    <property type="protein sequence ID" value="CAK9004380.1"/>
    <property type="molecule type" value="Genomic_DNA"/>
</dbReference>
<dbReference type="Pfam" id="PF03828">
    <property type="entry name" value="PAP_assoc"/>
    <property type="match status" value="1"/>
</dbReference>
<keyword evidence="4" id="KW-0963">Cytoplasm</keyword>
<evidence type="ECO:0000313" key="13">
    <source>
        <dbReference type="Proteomes" id="UP001642484"/>
    </source>
</evidence>
<feature type="domain" description="PAP-associated" evidence="10">
    <location>
        <begin position="788"/>
        <end position="841"/>
    </location>
</feature>
<dbReference type="PANTHER" id="PTHR12271:SF40">
    <property type="entry name" value="POLY(A) RNA POLYMERASE GLD2"/>
    <property type="match status" value="1"/>
</dbReference>